<keyword evidence="2" id="KW-0812">Transmembrane</keyword>
<accession>A0A5C3KCP6</accession>
<evidence type="ECO:0000256" key="1">
    <source>
        <dbReference type="SAM" id="MobiDB-lite"/>
    </source>
</evidence>
<feature type="transmembrane region" description="Helical" evidence="2">
    <location>
        <begin position="228"/>
        <end position="251"/>
    </location>
</feature>
<feature type="region of interest" description="Disordered" evidence="1">
    <location>
        <begin position="269"/>
        <end position="298"/>
    </location>
</feature>
<feature type="compositionally biased region" description="Polar residues" evidence="1">
    <location>
        <begin position="289"/>
        <end position="298"/>
    </location>
</feature>
<evidence type="ECO:0000313" key="4">
    <source>
        <dbReference type="Proteomes" id="UP000307440"/>
    </source>
</evidence>
<dbReference type="OrthoDB" id="2796825at2759"/>
<organism evidence="3 4">
    <name type="scientific">Coprinopsis marcescibilis</name>
    <name type="common">Agaric fungus</name>
    <name type="synonym">Psathyrella marcescibilis</name>
    <dbReference type="NCBI Taxonomy" id="230819"/>
    <lineage>
        <taxon>Eukaryota</taxon>
        <taxon>Fungi</taxon>
        <taxon>Dikarya</taxon>
        <taxon>Basidiomycota</taxon>
        <taxon>Agaricomycotina</taxon>
        <taxon>Agaricomycetes</taxon>
        <taxon>Agaricomycetidae</taxon>
        <taxon>Agaricales</taxon>
        <taxon>Agaricineae</taxon>
        <taxon>Psathyrellaceae</taxon>
        <taxon>Coprinopsis</taxon>
    </lineage>
</organism>
<proteinExistence type="predicted"/>
<feature type="transmembrane region" description="Helical" evidence="2">
    <location>
        <begin position="151"/>
        <end position="170"/>
    </location>
</feature>
<protein>
    <submittedName>
        <fullName evidence="3">Uncharacterized protein</fullName>
    </submittedName>
</protein>
<reference evidence="3 4" key="1">
    <citation type="journal article" date="2019" name="Nat. Ecol. Evol.">
        <title>Megaphylogeny resolves global patterns of mushroom evolution.</title>
        <authorList>
            <person name="Varga T."/>
            <person name="Krizsan K."/>
            <person name="Foldi C."/>
            <person name="Dima B."/>
            <person name="Sanchez-Garcia M."/>
            <person name="Sanchez-Ramirez S."/>
            <person name="Szollosi G.J."/>
            <person name="Szarkandi J.G."/>
            <person name="Papp V."/>
            <person name="Albert L."/>
            <person name="Andreopoulos W."/>
            <person name="Angelini C."/>
            <person name="Antonin V."/>
            <person name="Barry K.W."/>
            <person name="Bougher N.L."/>
            <person name="Buchanan P."/>
            <person name="Buyck B."/>
            <person name="Bense V."/>
            <person name="Catcheside P."/>
            <person name="Chovatia M."/>
            <person name="Cooper J."/>
            <person name="Damon W."/>
            <person name="Desjardin D."/>
            <person name="Finy P."/>
            <person name="Geml J."/>
            <person name="Haridas S."/>
            <person name="Hughes K."/>
            <person name="Justo A."/>
            <person name="Karasinski D."/>
            <person name="Kautmanova I."/>
            <person name="Kiss B."/>
            <person name="Kocsube S."/>
            <person name="Kotiranta H."/>
            <person name="LaButti K.M."/>
            <person name="Lechner B.E."/>
            <person name="Liimatainen K."/>
            <person name="Lipzen A."/>
            <person name="Lukacs Z."/>
            <person name="Mihaltcheva S."/>
            <person name="Morgado L.N."/>
            <person name="Niskanen T."/>
            <person name="Noordeloos M.E."/>
            <person name="Ohm R.A."/>
            <person name="Ortiz-Santana B."/>
            <person name="Ovrebo C."/>
            <person name="Racz N."/>
            <person name="Riley R."/>
            <person name="Savchenko A."/>
            <person name="Shiryaev A."/>
            <person name="Soop K."/>
            <person name="Spirin V."/>
            <person name="Szebenyi C."/>
            <person name="Tomsovsky M."/>
            <person name="Tulloss R.E."/>
            <person name="Uehling J."/>
            <person name="Grigoriev I.V."/>
            <person name="Vagvolgyi C."/>
            <person name="Papp T."/>
            <person name="Martin F.M."/>
            <person name="Miettinen O."/>
            <person name="Hibbett D.S."/>
            <person name="Nagy L.G."/>
        </authorList>
    </citation>
    <scope>NUCLEOTIDE SEQUENCE [LARGE SCALE GENOMIC DNA]</scope>
    <source>
        <strain evidence="3 4">CBS 121175</strain>
    </source>
</reference>
<dbReference type="Proteomes" id="UP000307440">
    <property type="component" value="Unassembled WGS sequence"/>
</dbReference>
<evidence type="ECO:0000313" key="3">
    <source>
        <dbReference type="EMBL" id="TFK17622.1"/>
    </source>
</evidence>
<evidence type="ECO:0000256" key="2">
    <source>
        <dbReference type="SAM" id="Phobius"/>
    </source>
</evidence>
<keyword evidence="4" id="KW-1185">Reference proteome</keyword>
<dbReference type="EMBL" id="ML210484">
    <property type="protein sequence ID" value="TFK17622.1"/>
    <property type="molecule type" value="Genomic_DNA"/>
</dbReference>
<feature type="transmembrane region" description="Helical" evidence="2">
    <location>
        <begin position="191"/>
        <end position="216"/>
    </location>
</feature>
<feature type="transmembrane region" description="Helical" evidence="2">
    <location>
        <begin position="111"/>
        <end position="131"/>
    </location>
</feature>
<dbReference type="AlphaFoldDB" id="A0A5C3KCP6"/>
<feature type="transmembrane region" description="Helical" evidence="2">
    <location>
        <begin position="26"/>
        <end position="45"/>
    </location>
</feature>
<feature type="transmembrane region" description="Helical" evidence="2">
    <location>
        <begin position="81"/>
        <end position="104"/>
    </location>
</feature>
<keyword evidence="2" id="KW-0472">Membrane</keyword>
<keyword evidence="2" id="KW-1133">Transmembrane helix</keyword>
<gene>
    <name evidence="3" type="ORF">FA15DRAFT_604722</name>
</gene>
<sequence>GIQIFISLYGLTTFLESPLAVRKGRAPYIITGLFICTLFTLSTVLDAYTSFRTLFEAQSGTDILRLTDTFDRTSWVRNVSLFVGVFGLFVADGLLASSSLYRCFILWKDRLWVLIIPGLNYLSIIGIGLYISAPNVETDPYIGRKLHTAFTLLSAILNISMTFLLCFRLLRARKSMSEAFSRSHLKVYSRMAIILIEAALPVTIFGVGQAILLILPEADSAIEESKRYITLMVFAGLYFLSATLAPQIIIFRVTTGRSFATEVSEGMHISSPEKGGGPVFAAAKDASFESDSNPNASV</sequence>
<feature type="non-terminal residue" evidence="3">
    <location>
        <position position="1"/>
    </location>
</feature>
<name>A0A5C3KCP6_COPMA</name>